<reference evidence="20 21" key="1">
    <citation type="journal article" date="2010" name="Nature">
        <title>Nitrite-driven anaerobic methane oxidation by oxygenic bacteria.</title>
        <authorList>
            <person name="Ettwig K.F."/>
            <person name="Butler M.K."/>
            <person name="Le Paslier D."/>
            <person name="Pelletier E."/>
            <person name="Mangenot S."/>
            <person name="Kuypers M.M.M."/>
            <person name="Schreiber F."/>
            <person name="Dutilh B.E."/>
            <person name="Zedelius J."/>
            <person name="de Beer D."/>
            <person name="Gloerich J."/>
            <person name="Wessels H.J.C.T."/>
            <person name="van Allen T."/>
            <person name="Luesken F."/>
            <person name="Wu M."/>
            <person name="van de Pas-Schoonen K.T."/>
            <person name="Op den Camp H.J.M."/>
            <person name="Janssen-Megens E.M."/>
            <person name="Francoijs K-J."/>
            <person name="Stunnenberg H."/>
            <person name="Weissenbach J."/>
            <person name="Jetten M.S.M."/>
            <person name="Strous M."/>
        </authorList>
    </citation>
    <scope>NUCLEOTIDE SEQUENCE [LARGE SCALE GENOMIC DNA]</scope>
</reference>
<evidence type="ECO:0000256" key="11">
    <source>
        <dbReference type="ARBA" id="ARBA00023098"/>
    </source>
</evidence>
<evidence type="ECO:0000256" key="7">
    <source>
        <dbReference type="ARBA" id="ARBA00022741"/>
    </source>
</evidence>
<dbReference type="GO" id="GO:0005886">
    <property type="term" value="C:plasma membrane"/>
    <property type="evidence" value="ECO:0007669"/>
    <property type="project" value="UniProtKB-SubCell"/>
</dbReference>
<proteinExistence type="inferred from homology"/>
<name>D5MME3_METO1</name>
<dbReference type="PANTHER" id="PTHR34299">
    <property type="entry name" value="DIACYLGLYCEROL KINASE"/>
    <property type="match status" value="1"/>
</dbReference>
<evidence type="ECO:0000256" key="12">
    <source>
        <dbReference type="ARBA" id="ARBA00023136"/>
    </source>
</evidence>
<dbReference type="STRING" id="671143.DAMO_2992"/>
<sequence>MEGSSHPFRCALKGVEDAISTQRHLRAHIVVAGFVALFGLLLELPHVDLVLLLMAIALVIITELLNTAVELTVDLVSPTFHPIAGRAKDIAAGAVLIAALVAATVGIIVLAPPLFGALTTRPLSAKSALLVATTLGLVGSIIAALLPRSSSSKRDQLLTVSKKLNTDH</sequence>
<keyword evidence="18" id="KW-0460">Magnesium</keyword>
<evidence type="ECO:0000256" key="1">
    <source>
        <dbReference type="ARBA" id="ARBA00004651"/>
    </source>
</evidence>
<evidence type="ECO:0000256" key="4">
    <source>
        <dbReference type="ARBA" id="ARBA00022516"/>
    </source>
</evidence>
<dbReference type="InterPro" id="IPR033717">
    <property type="entry name" value="UDPK"/>
</dbReference>
<keyword evidence="10 19" id="KW-1133">Transmembrane helix</keyword>
<evidence type="ECO:0000256" key="14">
    <source>
        <dbReference type="ARBA" id="ARBA00023264"/>
    </source>
</evidence>
<evidence type="ECO:0000256" key="18">
    <source>
        <dbReference type="PIRSR" id="PIRSR600829-4"/>
    </source>
</evidence>
<dbReference type="Gene3D" id="1.10.287.3610">
    <property type="match status" value="1"/>
</dbReference>
<feature type="transmembrane region" description="Helical" evidence="19">
    <location>
        <begin position="127"/>
        <end position="146"/>
    </location>
</feature>
<comment type="cofactor">
    <cofactor evidence="18">
        <name>Mg(2+)</name>
        <dbReference type="ChEBI" id="CHEBI:18420"/>
    </cofactor>
    <text evidence="18">Mn(2+), Zn(2+), Cd(2+) and Co(2+) support activity to lesser extents.</text>
</comment>
<evidence type="ECO:0000313" key="21">
    <source>
        <dbReference type="Proteomes" id="UP000006898"/>
    </source>
</evidence>
<dbReference type="HOGENOM" id="CLU_1583497_0_0_0"/>
<organism evidence="20 21">
    <name type="scientific">Methylomirabilis oxygeniifera</name>
    <dbReference type="NCBI Taxonomy" id="671143"/>
    <lineage>
        <taxon>Bacteria</taxon>
        <taxon>Candidatus Methylomirabilota</taxon>
        <taxon>Candidatus Methylomirabilia</taxon>
        <taxon>Candidatus Methylomirabilales</taxon>
        <taxon>Candidatus Methylomirabilaceae</taxon>
        <taxon>Candidatus Methylomirabilis</taxon>
    </lineage>
</organism>
<accession>D5MME3</accession>
<keyword evidence="4" id="KW-0444">Lipid biosynthesis</keyword>
<evidence type="ECO:0000256" key="9">
    <source>
        <dbReference type="ARBA" id="ARBA00022840"/>
    </source>
</evidence>
<evidence type="ECO:0000256" key="13">
    <source>
        <dbReference type="ARBA" id="ARBA00023209"/>
    </source>
</evidence>
<evidence type="ECO:0000256" key="16">
    <source>
        <dbReference type="PIRSR" id="PIRSR600829-2"/>
    </source>
</evidence>
<dbReference type="InterPro" id="IPR000829">
    <property type="entry name" value="DAGK"/>
</dbReference>
<evidence type="ECO:0000313" key="20">
    <source>
        <dbReference type="EMBL" id="CBE70065.1"/>
    </source>
</evidence>
<keyword evidence="9 17" id="KW-0067">ATP-binding</keyword>
<keyword evidence="13" id="KW-0594">Phospholipid biosynthesis</keyword>
<dbReference type="GO" id="GO:0046872">
    <property type="term" value="F:metal ion binding"/>
    <property type="evidence" value="ECO:0007669"/>
    <property type="project" value="UniProtKB-KW"/>
</dbReference>
<evidence type="ECO:0000256" key="8">
    <source>
        <dbReference type="ARBA" id="ARBA00022777"/>
    </source>
</evidence>
<dbReference type="KEGG" id="mox:DAMO_2992"/>
<feature type="binding site" evidence="18">
    <location>
        <position position="70"/>
    </location>
    <ligand>
        <name>a divalent metal cation</name>
        <dbReference type="ChEBI" id="CHEBI:60240"/>
    </ligand>
</feature>
<feature type="active site" description="Proton acceptor" evidence="15">
    <location>
        <position position="63"/>
    </location>
</feature>
<dbReference type="CDD" id="cd14265">
    <property type="entry name" value="UDPK_IM_like"/>
    <property type="match status" value="1"/>
</dbReference>
<dbReference type="GO" id="GO:0004143">
    <property type="term" value="F:ATP-dependent diacylglycerol kinase activity"/>
    <property type="evidence" value="ECO:0007669"/>
    <property type="project" value="UniProtKB-EC"/>
</dbReference>
<dbReference type="AlphaFoldDB" id="D5MME3"/>
<dbReference type="PATRIC" id="fig|671143.5.peg.2623"/>
<keyword evidence="7 17" id="KW-0547">Nucleotide-binding</keyword>
<dbReference type="GO" id="GO:0008654">
    <property type="term" value="P:phospholipid biosynthetic process"/>
    <property type="evidence" value="ECO:0007669"/>
    <property type="project" value="UniProtKB-KW"/>
</dbReference>
<feature type="binding site" evidence="16">
    <location>
        <position position="63"/>
    </location>
    <ligand>
        <name>substrate</name>
    </ligand>
</feature>
<dbReference type="GO" id="GO:0005524">
    <property type="term" value="F:ATP binding"/>
    <property type="evidence" value="ECO:0007669"/>
    <property type="project" value="UniProtKB-KW"/>
</dbReference>
<evidence type="ECO:0000256" key="2">
    <source>
        <dbReference type="ARBA" id="ARBA00005967"/>
    </source>
</evidence>
<gene>
    <name evidence="20" type="ORF">DAMO_2992</name>
</gene>
<protein>
    <submittedName>
        <fullName evidence="20">Putative Diacylglycerol kinase</fullName>
        <ecNumber evidence="20">2.7.1.107</ecNumber>
    </submittedName>
</protein>
<feature type="binding site" evidence="17">
    <location>
        <position position="70"/>
    </location>
    <ligand>
        <name>ATP</name>
        <dbReference type="ChEBI" id="CHEBI:30616"/>
    </ligand>
</feature>
<dbReference type="EC" id="2.7.1.107" evidence="20"/>
<evidence type="ECO:0000256" key="5">
    <source>
        <dbReference type="ARBA" id="ARBA00022679"/>
    </source>
</evidence>
<feature type="transmembrane region" description="Helical" evidence="19">
    <location>
        <begin position="90"/>
        <end position="115"/>
    </location>
</feature>
<keyword evidence="3" id="KW-1003">Cell membrane</keyword>
<dbReference type="PANTHER" id="PTHR34299:SF1">
    <property type="entry name" value="DIACYLGLYCEROL KINASE"/>
    <property type="match status" value="1"/>
</dbReference>
<keyword evidence="11" id="KW-0443">Lipid metabolism</keyword>
<evidence type="ECO:0000256" key="6">
    <source>
        <dbReference type="ARBA" id="ARBA00022692"/>
    </source>
</evidence>
<dbReference type="PROSITE" id="PS01069">
    <property type="entry name" value="DAGK_PROKAR"/>
    <property type="match status" value="1"/>
</dbReference>
<dbReference type="EMBL" id="FP565575">
    <property type="protein sequence ID" value="CBE70065.1"/>
    <property type="molecule type" value="Genomic_DNA"/>
</dbReference>
<evidence type="ECO:0000256" key="15">
    <source>
        <dbReference type="PIRSR" id="PIRSR600829-1"/>
    </source>
</evidence>
<dbReference type="InterPro" id="IPR036945">
    <property type="entry name" value="DAGK_sf"/>
</dbReference>
<comment type="similarity">
    <text evidence="2">Belongs to the bacterial diacylglycerol kinase family.</text>
</comment>
<keyword evidence="12 19" id="KW-0472">Membrane</keyword>
<comment type="subcellular location">
    <subcellularLocation>
        <location evidence="1">Cell membrane</location>
        <topology evidence="1">Multi-pass membrane protein</topology>
    </subcellularLocation>
</comment>
<keyword evidence="6 19" id="KW-0812">Transmembrane</keyword>
<keyword evidence="5 20" id="KW-0808">Transferase</keyword>
<feature type="transmembrane region" description="Helical" evidence="19">
    <location>
        <begin position="50"/>
        <end position="69"/>
    </location>
</feature>
<feature type="binding site" evidence="17">
    <location>
        <begin position="88"/>
        <end position="89"/>
    </location>
    <ligand>
        <name>ATP</name>
        <dbReference type="ChEBI" id="CHEBI:30616"/>
    </ligand>
</feature>
<feature type="transmembrane region" description="Helical" evidence="19">
    <location>
        <begin position="25"/>
        <end position="44"/>
    </location>
</feature>
<evidence type="ECO:0000256" key="19">
    <source>
        <dbReference type="SAM" id="Phobius"/>
    </source>
</evidence>
<evidence type="ECO:0000256" key="10">
    <source>
        <dbReference type="ARBA" id="ARBA00022989"/>
    </source>
</evidence>
<dbReference type="Pfam" id="PF01219">
    <property type="entry name" value="DAGK_prokar"/>
    <property type="match status" value="1"/>
</dbReference>
<keyword evidence="8 20" id="KW-0418">Kinase</keyword>
<dbReference type="Proteomes" id="UP000006898">
    <property type="component" value="Chromosome"/>
</dbReference>
<evidence type="ECO:0000256" key="17">
    <source>
        <dbReference type="PIRSR" id="PIRSR600829-3"/>
    </source>
</evidence>
<keyword evidence="18" id="KW-0479">Metal-binding</keyword>
<evidence type="ECO:0000256" key="3">
    <source>
        <dbReference type="ARBA" id="ARBA00022475"/>
    </source>
</evidence>
<keyword evidence="14" id="KW-1208">Phospholipid metabolism</keyword>
<dbReference type="eggNOG" id="COG0818">
    <property type="taxonomic scope" value="Bacteria"/>
</dbReference>